<comment type="caution">
    <text evidence="1">The sequence shown here is derived from an EMBL/GenBank/DDBJ whole genome shotgun (WGS) entry which is preliminary data.</text>
</comment>
<dbReference type="EMBL" id="BOQN01000070">
    <property type="protein sequence ID" value="GIM93778.1"/>
    <property type="molecule type" value="Genomic_DNA"/>
</dbReference>
<reference evidence="1 2" key="1">
    <citation type="submission" date="2021-03" db="EMBL/GenBank/DDBJ databases">
        <title>Whole genome shotgun sequence of Actinoplanes toevensis NBRC 105298.</title>
        <authorList>
            <person name="Komaki H."/>
            <person name="Tamura T."/>
        </authorList>
    </citation>
    <scope>NUCLEOTIDE SEQUENCE [LARGE SCALE GENOMIC DNA]</scope>
    <source>
        <strain evidence="1 2">NBRC 105298</strain>
    </source>
</reference>
<evidence type="ECO:0000313" key="2">
    <source>
        <dbReference type="Proteomes" id="UP000677082"/>
    </source>
</evidence>
<dbReference type="RefSeq" id="WP_213009573.1">
    <property type="nucleotide sequence ID" value="NZ_BOQN01000070.1"/>
</dbReference>
<proteinExistence type="predicted"/>
<evidence type="ECO:0000313" key="1">
    <source>
        <dbReference type="EMBL" id="GIM93778.1"/>
    </source>
</evidence>
<gene>
    <name evidence="1" type="ORF">Ato02nite_055710</name>
</gene>
<organism evidence="1 2">
    <name type="scientific">Paractinoplanes toevensis</name>
    <dbReference type="NCBI Taxonomy" id="571911"/>
    <lineage>
        <taxon>Bacteria</taxon>
        <taxon>Bacillati</taxon>
        <taxon>Actinomycetota</taxon>
        <taxon>Actinomycetes</taxon>
        <taxon>Micromonosporales</taxon>
        <taxon>Micromonosporaceae</taxon>
        <taxon>Paractinoplanes</taxon>
    </lineage>
</organism>
<accession>A0A919TE56</accession>
<dbReference type="Pfam" id="PF14518">
    <property type="entry name" value="Haem_oxygenas_2"/>
    <property type="match status" value="1"/>
</dbReference>
<name>A0A919TE56_9ACTN</name>
<sequence>MQRMHQELFRDTMRWFGLDPAYGAHIGTASTLTLATNNLMSLCGSFAAAEPEAAADVVFGARCAMILDALWVGDLLARFKIQV</sequence>
<protein>
    <submittedName>
        <fullName evidence="1">Uncharacterized protein</fullName>
    </submittedName>
</protein>
<dbReference type="AlphaFoldDB" id="A0A919TE56"/>
<keyword evidence="2" id="KW-1185">Reference proteome</keyword>
<dbReference type="Proteomes" id="UP000677082">
    <property type="component" value="Unassembled WGS sequence"/>
</dbReference>